<dbReference type="PANTHER" id="PTHR11786:SF0">
    <property type="entry name" value="ARYLAMINE N-ACETYLTRANSFERASE 4-RELATED"/>
    <property type="match status" value="1"/>
</dbReference>
<comment type="similarity">
    <text evidence="1 2">Belongs to the arylamine N-acetyltransferase family.</text>
</comment>
<gene>
    <name evidence="3" type="ORF">JY651_32660</name>
</gene>
<keyword evidence="4" id="KW-1185">Reference proteome</keyword>
<evidence type="ECO:0000256" key="1">
    <source>
        <dbReference type="ARBA" id="ARBA00006547"/>
    </source>
</evidence>
<dbReference type="Proteomes" id="UP000662747">
    <property type="component" value="Chromosome"/>
</dbReference>
<protein>
    <submittedName>
        <fullName evidence="3">Arylamine N-acetyltransferase</fullName>
    </submittedName>
</protein>
<dbReference type="Pfam" id="PF00797">
    <property type="entry name" value="Acetyltransf_2"/>
    <property type="match status" value="1"/>
</dbReference>
<evidence type="ECO:0000313" key="4">
    <source>
        <dbReference type="Proteomes" id="UP000662747"/>
    </source>
</evidence>
<dbReference type="RefSeq" id="WP_206721590.1">
    <property type="nucleotide sequence ID" value="NZ_CP071090.1"/>
</dbReference>
<dbReference type="Gene3D" id="3.30.2140.10">
    <property type="entry name" value="Arylamine N-acetyltransferase"/>
    <property type="match status" value="1"/>
</dbReference>
<evidence type="ECO:0000256" key="2">
    <source>
        <dbReference type="RuleBase" id="RU003452"/>
    </source>
</evidence>
<evidence type="ECO:0000313" key="3">
    <source>
        <dbReference type="EMBL" id="QSQ20009.1"/>
    </source>
</evidence>
<dbReference type="SUPFAM" id="SSF54001">
    <property type="entry name" value="Cysteine proteinases"/>
    <property type="match status" value="1"/>
</dbReference>
<reference evidence="3 4" key="1">
    <citation type="submission" date="2021-02" db="EMBL/GenBank/DDBJ databases">
        <title>De Novo genome assembly of isolated myxobacteria.</title>
        <authorList>
            <person name="Stevens D.C."/>
        </authorList>
    </citation>
    <scope>NUCLEOTIDE SEQUENCE [LARGE SCALE GENOMIC DNA]</scope>
    <source>
        <strain evidence="4">SCPEA02</strain>
    </source>
</reference>
<dbReference type="PANTHER" id="PTHR11786">
    <property type="entry name" value="N-HYDROXYARYLAMINE O-ACETYLTRANSFERASE"/>
    <property type="match status" value="1"/>
</dbReference>
<dbReference type="InterPro" id="IPR038765">
    <property type="entry name" value="Papain-like_cys_pep_sf"/>
</dbReference>
<accession>A0ABX7NMD7</accession>
<dbReference type="PRINTS" id="PR01543">
    <property type="entry name" value="ANATRNSFRASE"/>
</dbReference>
<dbReference type="Gene3D" id="2.40.128.150">
    <property type="entry name" value="Cysteine proteinases"/>
    <property type="match status" value="1"/>
</dbReference>
<sequence>MFDAARYLERIGAKAGSPLAELHRAHLQAVPFENLDVHLKRPIRLDEEAFYDKVVLQRRGGFCYELNGLFARLLRTLGYGVTLLSARVATQTDGSAYGPDFDHLTLLVEDASGHRWLADVGFGECFVEPIQYDERGVQTRDGRNYRLDDAGDARVLWRETASGWEAQYILSPTPHPLADFAGMCHFHQTSPESHFTKGRLCTRATPEGRVTLKEGALVVTTRDGRREEPLPDEAAWHDALARHFGITVR</sequence>
<name>A0ABX7NMD7_9BACT</name>
<dbReference type="EMBL" id="CP071090">
    <property type="protein sequence ID" value="QSQ20009.1"/>
    <property type="molecule type" value="Genomic_DNA"/>
</dbReference>
<proteinExistence type="inferred from homology"/>
<organism evidence="3 4">
    <name type="scientific">Pyxidicoccus parkwayensis</name>
    <dbReference type="NCBI Taxonomy" id="2813578"/>
    <lineage>
        <taxon>Bacteria</taxon>
        <taxon>Pseudomonadati</taxon>
        <taxon>Myxococcota</taxon>
        <taxon>Myxococcia</taxon>
        <taxon>Myxococcales</taxon>
        <taxon>Cystobacterineae</taxon>
        <taxon>Myxococcaceae</taxon>
        <taxon>Pyxidicoccus</taxon>
    </lineage>
</organism>
<dbReference type="InterPro" id="IPR001447">
    <property type="entry name" value="Arylamine_N-AcTrfase"/>
</dbReference>